<organism evidence="1 2">
    <name type="scientific">Parascardovia denticolens DSM 10105 = JCM 12538</name>
    <dbReference type="NCBI Taxonomy" id="864564"/>
    <lineage>
        <taxon>Bacteria</taxon>
        <taxon>Bacillati</taxon>
        <taxon>Actinomycetota</taxon>
        <taxon>Actinomycetes</taxon>
        <taxon>Bifidobacteriales</taxon>
        <taxon>Bifidobacteriaceae</taxon>
        <taxon>Parascardovia</taxon>
    </lineage>
</organism>
<proteinExistence type="predicted"/>
<evidence type="ECO:0000313" key="2">
    <source>
        <dbReference type="Proteomes" id="UP000004946"/>
    </source>
</evidence>
<gene>
    <name evidence="1" type="ORF">HMPREF0620_0329</name>
</gene>
<accession>E6K0I6</accession>
<keyword evidence="2" id="KW-1185">Reference proteome</keyword>
<dbReference type="EMBL" id="AEON01000001">
    <property type="protein sequence ID" value="EFT83324.1"/>
    <property type="molecule type" value="Genomic_DNA"/>
</dbReference>
<reference evidence="1 2" key="1">
    <citation type="submission" date="2010-12" db="EMBL/GenBank/DDBJ databases">
        <authorList>
            <person name="Muzny D."/>
            <person name="Qin X."/>
            <person name="Buhay C."/>
            <person name="Dugan-Rocha S."/>
            <person name="Ding Y."/>
            <person name="Chen G."/>
            <person name="Hawes A."/>
            <person name="Holder M."/>
            <person name="Jhangiani S."/>
            <person name="Johnson A."/>
            <person name="Khan Z."/>
            <person name="Li Z."/>
            <person name="Liu W."/>
            <person name="Liu X."/>
            <person name="Perez L."/>
            <person name="Shen H."/>
            <person name="Wang Q."/>
            <person name="Watt J."/>
            <person name="Xi L."/>
            <person name="Xin Y."/>
            <person name="Zhou J."/>
            <person name="Deng J."/>
            <person name="Jiang H."/>
            <person name="Liu Y."/>
            <person name="Qu J."/>
            <person name="Song X.-Z."/>
            <person name="Zhang L."/>
            <person name="Villasana D."/>
            <person name="Johnson A."/>
            <person name="Liu J."/>
            <person name="Liyanage D."/>
            <person name="Lorensuhewa L."/>
            <person name="Robinson T."/>
            <person name="Song A."/>
            <person name="Song B.-B."/>
            <person name="Dinh H."/>
            <person name="Thornton R."/>
            <person name="Coyle M."/>
            <person name="Francisco L."/>
            <person name="Jackson L."/>
            <person name="Javaid M."/>
            <person name="Korchina V."/>
            <person name="Kovar C."/>
            <person name="Mata R."/>
            <person name="Mathew T."/>
            <person name="Ngo R."/>
            <person name="Nguyen L."/>
            <person name="Nguyen N."/>
            <person name="Okwuonu G."/>
            <person name="Ongeri F."/>
            <person name="Pham C."/>
            <person name="Simmons D."/>
            <person name="Wilczek-Boney K."/>
            <person name="Hale W."/>
            <person name="Jakkamsetti A."/>
            <person name="Pham P."/>
            <person name="Ruth R."/>
            <person name="San Lucas F."/>
            <person name="Warren J."/>
            <person name="Zhang J."/>
            <person name="Zhao Z."/>
            <person name="Zhou C."/>
            <person name="Zhu D."/>
            <person name="Lee S."/>
            <person name="Bess C."/>
            <person name="Blankenburg K."/>
            <person name="Forbes L."/>
            <person name="Fu Q."/>
            <person name="Gubbala S."/>
            <person name="Hirani K."/>
            <person name="Jayaseelan J.C."/>
            <person name="Lara F."/>
            <person name="Munidasa M."/>
            <person name="Palculict T."/>
            <person name="Patil S."/>
            <person name="Pu L.-L."/>
            <person name="Saada N."/>
            <person name="Tang L."/>
            <person name="Weissenberger G."/>
            <person name="Zhu Y."/>
            <person name="Hemphill L."/>
            <person name="Shang Y."/>
            <person name="Youmans B."/>
            <person name="Ayvaz T."/>
            <person name="Ross M."/>
            <person name="Santibanez J."/>
            <person name="Aqrawi P."/>
            <person name="Gross S."/>
            <person name="Joshi V."/>
            <person name="Fowler G."/>
            <person name="Nazareth L."/>
            <person name="Reid J."/>
            <person name="Worley K."/>
            <person name="Petrosino J."/>
            <person name="Highlander S."/>
            <person name="Gibbs R."/>
        </authorList>
    </citation>
    <scope>NUCLEOTIDE SEQUENCE [LARGE SCALE GENOMIC DNA]</scope>
    <source>
        <strain evidence="1 2">DSM 10105</strain>
    </source>
</reference>
<comment type="caution">
    <text evidence="1">The sequence shown here is derived from an EMBL/GenBank/DDBJ whole genome shotgun (WGS) entry which is preliminary data.</text>
</comment>
<dbReference type="HOGENOM" id="CLU_173786_0_0_11"/>
<dbReference type="AlphaFoldDB" id="E6K0I6"/>
<name>E6K0I6_PARDN</name>
<dbReference type="PATRIC" id="fig|864564.6.peg.1385"/>
<dbReference type="Proteomes" id="UP000004946">
    <property type="component" value="Chromosome"/>
</dbReference>
<protein>
    <submittedName>
        <fullName evidence="1">Uncharacterized protein</fullName>
    </submittedName>
</protein>
<sequence>MSDLVIKQDKVEDLKKGFSSIRDMLSLDSGTSRVLAKRENVGFADLVRAVNEVNERADSLKVKYQKKTKKYIDFLQKTLDESTHWDAQTAKAARKKEIVHTRKRRV</sequence>
<dbReference type="KEGG" id="pdo:PSDT_1260"/>
<evidence type="ECO:0000313" key="1">
    <source>
        <dbReference type="EMBL" id="EFT83324.1"/>
    </source>
</evidence>
<dbReference type="RefSeq" id="WP_006290154.1">
    <property type="nucleotide sequence ID" value="NZ_AP012333.1"/>
</dbReference>